<dbReference type="Proteomes" id="UP000273405">
    <property type="component" value="Unassembled WGS sequence"/>
</dbReference>
<dbReference type="SUPFAM" id="SSF48452">
    <property type="entry name" value="TPR-like"/>
    <property type="match status" value="1"/>
</dbReference>
<keyword evidence="7" id="KW-1185">Reference proteome</keyword>
<organism evidence="6 7">
    <name type="scientific">Corallococcus sicarius</name>
    <dbReference type="NCBI Taxonomy" id="2316726"/>
    <lineage>
        <taxon>Bacteria</taxon>
        <taxon>Pseudomonadati</taxon>
        <taxon>Myxococcota</taxon>
        <taxon>Myxococcia</taxon>
        <taxon>Myxococcales</taxon>
        <taxon>Cystobacterineae</taxon>
        <taxon>Myxococcaceae</taxon>
        <taxon>Corallococcus</taxon>
    </lineage>
</organism>
<evidence type="ECO:0000313" key="6">
    <source>
        <dbReference type="EMBL" id="RKH43832.1"/>
    </source>
</evidence>
<feature type="repeat" description="TPR" evidence="3">
    <location>
        <begin position="584"/>
        <end position="617"/>
    </location>
</feature>
<keyword evidence="1" id="KW-0677">Repeat</keyword>
<evidence type="ECO:0000256" key="4">
    <source>
        <dbReference type="SAM" id="MobiDB-lite"/>
    </source>
</evidence>
<dbReference type="EMBL" id="RAWG01000060">
    <property type="protein sequence ID" value="RKH43832.1"/>
    <property type="molecule type" value="Genomic_DNA"/>
</dbReference>
<keyword evidence="5" id="KW-0812">Transmembrane</keyword>
<keyword evidence="5" id="KW-1133">Transmembrane helix</keyword>
<dbReference type="Pfam" id="PF13432">
    <property type="entry name" value="TPR_16"/>
    <property type="match status" value="1"/>
</dbReference>
<feature type="repeat" description="TPR" evidence="3">
    <location>
        <begin position="516"/>
        <end position="549"/>
    </location>
</feature>
<name>A0A3A8NUX5_9BACT</name>
<proteinExistence type="predicted"/>
<protein>
    <submittedName>
        <fullName evidence="6">Tetratricopeptide repeat protein</fullName>
    </submittedName>
</protein>
<evidence type="ECO:0000256" key="2">
    <source>
        <dbReference type="ARBA" id="ARBA00022803"/>
    </source>
</evidence>
<evidence type="ECO:0000256" key="5">
    <source>
        <dbReference type="SAM" id="Phobius"/>
    </source>
</evidence>
<feature type="transmembrane region" description="Helical" evidence="5">
    <location>
        <begin position="357"/>
        <end position="376"/>
    </location>
</feature>
<comment type="caution">
    <text evidence="6">The sequence shown here is derived from an EMBL/GenBank/DDBJ whole genome shotgun (WGS) entry which is preliminary data.</text>
</comment>
<dbReference type="InterPro" id="IPR019734">
    <property type="entry name" value="TPR_rpt"/>
</dbReference>
<dbReference type="Pfam" id="PF14559">
    <property type="entry name" value="TPR_19"/>
    <property type="match status" value="1"/>
</dbReference>
<dbReference type="SMART" id="SM00028">
    <property type="entry name" value="TPR"/>
    <property type="match status" value="4"/>
</dbReference>
<accession>A0A3A8NUX5</accession>
<feature type="region of interest" description="Disordered" evidence="4">
    <location>
        <begin position="1"/>
        <end position="32"/>
    </location>
</feature>
<feature type="compositionally biased region" description="Basic and acidic residues" evidence="4">
    <location>
        <begin position="13"/>
        <end position="29"/>
    </location>
</feature>
<evidence type="ECO:0000256" key="3">
    <source>
        <dbReference type="PROSITE-ProRule" id="PRU00339"/>
    </source>
</evidence>
<dbReference type="AlphaFoldDB" id="A0A3A8NUX5"/>
<feature type="transmembrane region" description="Helical" evidence="5">
    <location>
        <begin position="207"/>
        <end position="231"/>
    </location>
</feature>
<feature type="repeat" description="TPR" evidence="3">
    <location>
        <begin position="482"/>
        <end position="515"/>
    </location>
</feature>
<feature type="transmembrane region" description="Helical" evidence="5">
    <location>
        <begin position="412"/>
        <end position="432"/>
    </location>
</feature>
<feature type="transmembrane region" description="Helical" evidence="5">
    <location>
        <begin position="142"/>
        <end position="163"/>
    </location>
</feature>
<feature type="transmembrane region" description="Helical" evidence="5">
    <location>
        <begin position="243"/>
        <end position="267"/>
    </location>
</feature>
<evidence type="ECO:0000256" key="1">
    <source>
        <dbReference type="ARBA" id="ARBA00022737"/>
    </source>
</evidence>
<dbReference type="Gene3D" id="1.25.40.10">
    <property type="entry name" value="Tetratricopeptide repeat domain"/>
    <property type="match status" value="2"/>
</dbReference>
<reference evidence="7" key="1">
    <citation type="submission" date="2018-09" db="EMBL/GenBank/DDBJ databases">
        <authorList>
            <person name="Livingstone P.G."/>
            <person name="Whitworth D.E."/>
        </authorList>
    </citation>
    <scope>NUCLEOTIDE SEQUENCE [LARGE SCALE GENOMIC DNA]</scope>
    <source>
        <strain evidence="7">CA040B</strain>
    </source>
</reference>
<dbReference type="InterPro" id="IPR011990">
    <property type="entry name" value="TPR-like_helical_dom_sf"/>
</dbReference>
<feature type="transmembrane region" description="Helical" evidence="5">
    <location>
        <begin position="444"/>
        <end position="464"/>
    </location>
</feature>
<dbReference type="PROSITE" id="PS50005">
    <property type="entry name" value="TPR"/>
    <property type="match status" value="4"/>
</dbReference>
<feature type="repeat" description="TPR" evidence="3">
    <location>
        <begin position="550"/>
        <end position="583"/>
    </location>
</feature>
<keyword evidence="2 3" id="KW-0802">TPR repeat</keyword>
<sequence length="634" mass="67824">MLLKRSPSASGRAGDRARKLYHGGEDPRGAGRPMLVFRSQVMDSRSPLPVPPRPGLQSLLVALAASLVFAGTLANGFVHDDVQLVVENPWLRSPSAMREVFGQSLFGFLESATAQDAHHHYYRPLMHVFLFVLRQGFGLQAWAYHLALLLAHAAVSLLVLQVLRACLSQRRGAVRGAATPAPDDAAAAWAALGGALLFALHPVHTEAVAWVSGAMDVGMALAVLLAARLWLPAPASPLRALAASGVWLGGLLFKETALVLPVLLWALERATTSAEARGGLGAQVRRYALLLPGFAVYAGLRWAALGSALPASNAPGGAARVSGVLAFPADLGSKLFWPSPLALLSPGGPVTSPLDVRVWLGALLLAVLVAGALWAWRRGDAVAQAAGLWLLVPLTPALALQVRGVDAYAERYLYLASVGFVLLVALGLHSLLERWPQHARPMGLASGGVLAVCATLTLAYVPVWHDNLTFWTYLQETVVDQPVIHSNLGNVHLNAGRLDEAIPHLELAARALPTHFRVHNNLAVAYAKSNRLAEARQALERTVRLMPDNPVAWHNLGLVSRREGRLDDAILRFREALRRAPKRVDSHLELGRTLLQAGRPEQAVVALEEALRLAPGLEAARRSLVAAQAAARGP</sequence>
<dbReference type="PANTHER" id="PTHR44227">
    <property type="match status" value="1"/>
</dbReference>
<gene>
    <name evidence="6" type="ORF">D7X12_12115</name>
</gene>
<evidence type="ECO:0000313" key="7">
    <source>
        <dbReference type="Proteomes" id="UP000273405"/>
    </source>
</evidence>
<dbReference type="InterPro" id="IPR052346">
    <property type="entry name" value="O-mannosyl-transferase_TMTC"/>
</dbReference>
<keyword evidence="5" id="KW-0472">Membrane</keyword>
<feature type="transmembrane region" description="Helical" evidence="5">
    <location>
        <begin position="287"/>
        <end position="305"/>
    </location>
</feature>
<dbReference type="PANTHER" id="PTHR44227:SF3">
    <property type="entry name" value="PROTEIN O-MANNOSYL-TRANSFERASE TMTC4"/>
    <property type="match status" value="1"/>
</dbReference>